<accession>A0A5B7JI00</accession>
<evidence type="ECO:0000313" key="2">
    <source>
        <dbReference type="Proteomes" id="UP000324222"/>
    </source>
</evidence>
<dbReference type="EMBL" id="VSRR010097680">
    <property type="protein sequence ID" value="MPC94215.1"/>
    <property type="molecule type" value="Genomic_DNA"/>
</dbReference>
<dbReference type="AlphaFoldDB" id="A0A5B7JI00"/>
<keyword evidence="2" id="KW-1185">Reference proteome</keyword>
<evidence type="ECO:0000313" key="1">
    <source>
        <dbReference type="EMBL" id="MPC94215.1"/>
    </source>
</evidence>
<dbReference type="Proteomes" id="UP000324222">
    <property type="component" value="Unassembled WGS sequence"/>
</dbReference>
<protein>
    <submittedName>
        <fullName evidence="1">Uncharacterized protein</fullName>
    </submittedName>
</protein>
<name>A0A5B7JI00_PORTR</name>
<gene>
    <name evidence="1" type="ORF">E2C01_089372</name>
</gene>
<organism evidence="1 2">
    <name type="scientific">Portunus trituberculatus</name>
    <name type="common">Swimming crab</name>
    <name type="synonym">Neptunus trituberculatus</name>
    <dbReference type="NCBI Taxonomy" id="210409"/>
    <lineage>
        <taxon>Eukaryota</taxon>
        <taxon>Metazoa</taxon>
        <taxon>Ecdysozoa</taxon>
        <taxon>Arthropoda</taxon>
        <taxon>Crustacea</taxon>
        <taxon>Multicrustacea</taxon>
        <taxon>Malacostraca</taxon>
        <taxon>Eumalacostraca</taxon>
        <taxon>Eucarida</taxon>
        <taxon>Decapoda</taxon>
        <taxon>Pleocyemata</taxon>
        <taxon>Brachyura</taxon>
        <taxon>Eubrachyura</taxon>
        <taxon>Portunoidea</taxon>
        <taxon>Portunidae</taxon>
        <taxon>Portuninae</taxon>
        <taxon>Portunus</taxon>
    </lineage>
</organism>
<reference evidence="1 2" key="1">
    <citation type="submission" date="2019-05" db="EMBL/GenBank/DDBJ databases">
        <title>Another draft genome of Portunus trituberculatus and its Hox gene families provides insights of decapod evolution.</title>
        <authorList>
            <person name="Jeong J.-H."/>
            <person name="Song I."/>
            <person name="Kim S."/>
            <person name="Choi T."/>
            <person name="Kim D."/>
            <person name="Ryu S."/>
            <person name="Kim W."/>
        </authorList>
    </citation>
    <scope>NUCLEOTIDE SEQUENCE [LARGE SCALE GENOMIC DNA]</scope>
    <source>
        <tissue evidence="1">Muscle</tissue>
    </source>
</reference>
<proteinExistence type="predicted"/>
<comment type="caution">
    <text evidence="1">The sequence shown here is derived from an EMBL/GenBank/DDBJ whole genome shotgun (WGS) entry which is preliminary data.</text>
</comment>
<sequence>MRFCSNVIRESEWKQNWGGHQLPLGSRWSGADVWSVGTVPEKPSRVLASIPGSHFAAPPPS</sequence>